<dbReference type="EMBL" id="FN649727">
    <property type="protein sequence ID" value="CBJ25525.1"/>
    <property type="molecule type" value="Genomic_DNA"/>
</dbReference>
<evidence type="ECO:0000313" key="2">
    <source>
        <dbReference type="EMBL" id="CBJ25525.1"/>
    </source>
</evidence>
<reference evidence="2 3" key="1">
    <citation type="journal article" date="2010" name="Nature">
        <title>The Ectocarpus genome and the independent evolution of multicellularity in brown algae.</title>
        <authorList>
            <person name="Cock J.M."/>
            <person name="Sterck L."/>
            <person name="Rouze P."/>
            <person name="Scornet D."/>
            <person name="Allen A.E."/>
            <person name="Amoutzias G."/>
            <person name="Anthouard V."/>
            <person name="Artiguenave F."/>
            <person name="Aury J.M."/>
            <person name="Badger J.H."/>
            <person name="Beszteri B."/>
            <person name="Billiau K."/>
            <person name="Bonnet E."/>
            <person name="Bothwell J.H."/>
            <person name="Bowler C."/>
            <person name="Boyen C."/>
            <person name="Brownlee C."/>
            <person name="Carrano C.J."/>
            <person name="Charrier B."/>
            <person name="Cho G.Y."/>
            <person name="Coelho S.M."/>
            <person name="Collen J."/>
            <person name="Corre E."/>
            <person name="Da Silva C."/>
            <person name="Delage L."/>
            <person name="Delaroque N."/>
            <person name="Dittami S.M."/>
            <person name="Doulbeau S."/>
            <person name="Elias M."/>
            <person name="Farnham G."/>
            <person name="Gachon C.M."/>
            <person name="Gschloessl B."/>
            <person name="Heesch S."/>
            <person name="Jabbari K."/>
            <person name="Jubin C."/>
            <person name="Kawai H."/>
            <person name="Kimura K."/>
            <person name="Kloareg B."/>
            <person name="Kupper F.C."/>
            <person name="Lang D."/>
            <person name="Le Bail A."/>
            <person name="Leblanc C."/>
            <person name="Lerouge P."/>
            <person name="Lohr M."/>
            <person name="Lopez P.J."/>
            <person name="Martens C."/>
            <person name="Maumus F."/>
            <person name="Michel G."/>
            <person name="Miranda-Saavedra D."/>
            <person name="Morales J."/>
            <person name="Moreau H."/>
            <person name="Motomura T."/>
            <person name="Nagasato C."/>
            <person name="Napoli C.A."/>
            <person name="Nelson D.R."/>
            <person name="Nyvall-Collen P."/>
            <person name="Peters A.F."/>
            <person name="Pommier C."/>
            <person name="Potin P."/>
            <person name="Poulain J."/>
            <person name="Quesneville H."/>
            <person name="Read B."/>
            <person name="Rensing S.A."/>
            <person name="Ritter A."/>
            <person name="Rousvoal S."/>
            <person name="Samanta M."/>
            <person name="Samson G."/>
            <person name="Schroeder D.C."/>
            <person name="Segurens B."/>
            <person name="Strittmatter M."/>
            <person name="Tonon T."/>
            <person name="Tregear J.W."/>
            <person name="Valentin K."/>
            <person name="von Dassow P."/>
            <person name="Yamagishi T."/>
            <person name="Van de Peer Y."/>
            <person name="Wincker P."/>
        </authorList>
    </citation>
    <scope>NUCLEOTIDE SEQUENCE [LARGE SCALE GENOMIC DNA]</scope>
    <source>
        <strain evidence="3">Ec32 / CCAP1310/4</strain>
    </source>
</reference>
<dbReference type="Proteomes" id="UP000002630">
    <property type="component" value="Linkage Group LG02"/>
</dbReference>
<dbReference type="EMBL" id="FN648486">
    <property type="protein sequence ID" value="CBJ25525.1"/>
    <property type="molecule type" value="Genomic_DNA"/>
</dbReference>
<sequence>MGWGAWCLQVKAPAAATTEHDDRARQRRIAGAWSAPAGSSASAASM</sequence>
<evidence type="ECO:0000256" key="1">
    <source>
        <dbReference type="SAM" id="MobiDB-lite"/>
    </source>
</evidence>
<evidence type="ECO:0000313" key="3">
    <source>
        <dbReference type="Proteomes" id="UP000002630"/>
    </source>
</evidence>
<organism evidence="2 3">
    <name type="scientific">Ectocarpus siliculosus</name>
    <name type="common">Brown alga</name>
    <name type="synonym">Conferva siliculosa</name>
    <dbReference type="NCBI Taxonomy" id="2880"/>
    <lineage>
        <taxon>Eukaryota</taxon>
        <taxon>Sar</taxon>
        <taxon>Stramenopiles</taxon>
        <taxon>Ochrophyta</taxon>
        <taxon>PX clade</taxon>
        <taxon>Phaeophyceae</taxon>
        <taxon>Ectocarpales</taxon>
        <taxon>Ectocarpaceae</taxon>
        <taxon>Ectocarpus</taxon>
    </lineage>
</organism>
<accession>D7FW05</accession>
<dbReference type="AlphaFoldDB" id="D7FW05"/>
<name>D7FW05_ECTSI</name>
<feature type="region of interest" description="Disordered" evidence="1">
    <location>
        <begin position="14"/>
        <end position="46"/>
    </location>
</feature>
<protein>
    <submittedName>
        <fullName evidence="2">Uncharacterized protein</fullName>
    </submittedName>
</protein>
<dbReference type="InParanoid" id="D7FW05"/>
<keyword evidence="3" id="KW-1185">Reference proteome</keyword>
<feature type="compositionally biased region" description="Low complexity" evidence="1">
    <location>
        <begin position="30"/>
        <end position="46"/>
    </location>
</feature>
<proteinExistence type="predicted"/>
<gene>
    <name evidence="2" type="ORF">Esi_0003_0153</name>
</gene>